<dbReference type="AlphaFoldDB" id="A0AAE1Y203"/>
<dbReference type="InterPro" id="IPR025558">
    <property type="entry name" value="DUF4283"/>
</dbReference>
<proteinExistence type="predicted"/>
<evidence type="ECO:0000313" key="3">
    <source>
        <dbReference type="Proteomes" id="UP001293254"/>
    </source>
</evidence>
<accession>A0AAE1Y203</accession>
<reference evidence="2" key="2">
    <citation type="journal article" date="2024" name="Plant">
        <title>Genomic evolution and insights into agronomic trait innovations of Sesamum species.</title>
        <authorList>
            <person name="Miao H."/>
            <person name="Wang L."/>
            <person name="Qu L."/>
            <person name="Liu H."/>
            <person name="Sun Y."/>
            <person name="Le M."/>
            <person name="Wang Q."/>
            <person name="Wei S."/>
            <person name="Zheng Y."/>
            <person name="Lin W."/>
            <person name="Duan Y."/>
            <person name="Cao H."/>
            <person name="Xiong S."/>
            <person name="Wang X."/>
            <person name="Wei L."/>
            <person name="Li C."/>
            <person name="Ma Q."/>
            <person name="Ju M."/>
            <person name="Zhao R."/>
            <person name="Li G."/>
            <person name="Mu C."/>
            <person name="Tian Q."/>
            <person name="Mei H."/>
            <person name="Zhang T."/>
            <person name="Gao T."/>
            <person name="Zhang H."/>
        </authorList>
    </citation>
    <scope>NUCLEOTIDE SEQUENCE</scope>
    <source>
        <strain evidence="2">3651</strain>
    </source>
</reference>
<dbReference type="Pfam" id="PF14111">
    <property type="entry name" value="DUF4283"/>
    <property type="match status" value="1"/>
</dbReference>
<comment type="caution">
    <text evidence="2">The sequence shown here is derived from an EMBL/GenBank/DDBJ whole genome shotgun (WGS) entry which is preliminary data.</text>
</comment>
<keyword evidence="3" id="KW-1185">Reference proteome</keyword>
<sequence>MDGSLLELGSTLSLTEEEDEGVFIPHDISRPSDPFALTLFGRLLSPRPANFEALSRTFLNFLRPAKGVNVRRVVYNQFCFVFNHVVDFQRTLALRPWTFDHNLLILQELSPGADPETIALDWCPFFVRVHGIPYGLRSTDIARLVGATLGVWEDEANVEDAISWPDMLRIRILLNVSSPLKR</sequence>
<evidence type="ECO:0000313" key="2">
    <source>
        <dbReference type="EMBL" id="KAK4421603.1"/>
    </source>
</evidence>
<name>A0AAE1Y203_9LAMI</name>
<dbReference type="EMBL" id="JACGWO010000008">
    <property type="protein sequence ID" value="KAK4421603.1"/>
    <property type="molecule type" value="Genomic_DNA"/>
</dbReference>
<dbReference type="PANTHER" id="PTHR31286:SF167">
    <property type="entry name" value="OS09G0268800 PROTEIN"/>
    <property type="match status" value="1"/>
</dbReference>
<protein>
    <recommendedName>
        <fullName evidence="1">DUF4283 domain-containing protein</fullName>
    </recommendedName>
</protein>
<feature type="domain" description="DUF4283" evidence="1">
    <location>
        <begin position="37"/>
        <end position="116"/>
    </location>
</feature>
<dbReference type="InterPro" id="IPR040256">
    <property type="entry name" value="At4g02000-like"/>
</dbReference>
<reference evidence="2" key="1">
    <citation type="submission" date="2020-06" db="EMBL/GenBank/DDBJ databases">
        <authorList>
            <person name="Li T."/>
            <person name="Hu X."/>
            <person name="Zhang T."/>
            <person name="Song X."/>
            <person name="Zhang H."/>
            <person name="Dai N."/>
            <person name="Sheng W."/>
            <person name="Hou X."/>
            <person name="Wei L."/>
        </authorList>
    </citation>
    <scope>NUCLEOTIDE SEQUENCE</scope>
    <source>
        <strain evidence="2">3651</strain>
        <tissue evidence="2">Leaf</tissue>
    </source>
</reference>
<organism evidence="2 3">
    <name type="scientific">Sesamum alatum</name>
    <dbReference type="NCBI Taxonomy" id="300844"/>
    <lineage>
        <taxon>Eukaryota</taxon>
        <taxon>Viridiplantae</taxon>
        <taxon>Streptophyta</taxon>
        <taxon>Embryophyta</taxon>
        <taxon>Tracheophyta</taxon>
        <taxon>Spermatophyta</taxon>
        <taxon>Magnoliopsida</taxon>
        <taxon>eudicotyledons</taxon>
        <taxon>Gunneridae</taxon>
        <taxon>Pentapetalae</taxon>
        <taxon>asterids</taxon>
        <taxon>lamiids</taxon>
        <taxon>Lamiales</taxon>
        <taxon>Pedaliaceae</taxon>
        <taxon>Sesamum</taxon>
    </lineage>
</organism>
<dbReference type="PANTHER" id="PTHR31286">
    <property type="entry name" value="GLYCINE-RICH CELL WALL STRUCTURAL PROTEIN 1.8-LIKE"/>
    <property type="match status" value="1"/>
</dbReference>
<dbReference type="Proteomes" id="UP001293254">
    <property type="component" value="Unassembled WGS sequence"/>
</dbReference>
<evidence type="ECO:0000259" key="1">
    <source>
        <dbReference type="Pfam" id="PF14111"/>
    </source>
</evidence>
<gene>
    <name evidence="2" type="ORF">Salat_2110900</name>
</gene>